<keyword evidence="1" id="KW-0175">Coiled coil</keyword>
<evidence type="ECO:0000256" key="2">
    <source>
        <dbReference type="SAM" id="MobiDB-lite"/>
    </source>
</evidence>
<evidence type="ECO:0000313" key="3">
    <source>
        <dbReference type="EMBL" id="UVE49640.1"/>
    </source>
</evidence>
<sequence>MSDNRHNTRLKDAQEEYYQKHKNEINLSKLLQEAVEDHRLRRTGNKERLNRQIAEKKAKITEKEAEIDELHSEIDELEKRLEQIDEAVENDYESVRNLLEKLIQIPPEEREAAVKRSDVQVPTVKVMAIVDAIDLHYYDGQNWENGDRLHAALNDADIDVLTMTDDEAAEYLTQMLPEEEEAFEAEWEEYSEADGDEESTD</sequence>
<protein>
    <submittedName>
        <fullName evidence="3">Uncharacterized protein</fullName>
    </submittedName>
</protein>
<dbReference type="EMBL" id="CP078063">
    <property type="protein sequence ID" value="UVE49640.1"/>
    <property type="molecule type" value="Genomic_DNA"/>
</dbReference>
<reference evidence="3" key="1">
    <citation type="submission" date="2021-07" db="EMBL/GenBank/DDBJ databases">
        <title>Studies on halocins as antimicrobial molecules from haloarchaea.</title>
        <authorList>
            <person name="Kumar S."/>
            <person name="Khare S.K."/>
        </authorList>
    </citation>
    <scope>NUCLEOTIDE SEQUENCE</scope>
    <source>
        <strain evidence="3">NCIM 5678</strain>
    </source>
</reference>
<evidence type="ECO:0000313" key="4">
    <source>
        <dbReference type="Proteomes" id="UP001058330"/>
    </source>
</evidence>
<gene>
    <name evidence="3" type="ORF">KU306_12070</name>
</gene>
<feature type="region of interest" description="Disordered" evidence="2">
    <location>
        <begin position="179"/>
        <end position="201"/>
    </location>
</feature>
<dbReference type="RefSeq" id="WP_258302066.1">
    <property type="nucleotide sequence ID" value="NZ_CP078063.1"/>
</dbReference>
<name>A0ABY5REN1_HALLR</name>
<organism evidence="3 4">
    <name type="scientific">Haloferax larsenii</name>
    <dbReference type="NCBI Taxonomy" id="302484"/>
    <lineage>
        <taxon>Archaea</taxon>
        <taxon>Methanobacteriati</taxon>
        <taxon>Methanobacteriota</taxon>
        <taxon>Stenosarchaea group</taxon>
        <taxon>Halobacteria</taxon>
        <taxon>Halobacteriales</taxon>
        <taxon>Haloferacaceae</taxon>
        <taxon>Haloferax</taxon>
    </lineage>
</organism>
<evidence type="ECO:0000256" key="1">
    <source>
        <dbReference type="SAM" id="Coils"/>
    </source>
</evidence>
<dbReference type="Proteomes" id="UP001058330">
    <property type="component" value="Chromosome"/>
</dbReference>
<accession>A0ABY5REN1</accession>
<dbReference type="GeneID" id="74529654"/>
<feature type="coiled-coil region" evidence="1">
    <location>
        <begin position="46"/>
        <end position="94"/>
    </location>
</feature>
<keyword evidence="4" id="KW-1185">Reference proteome</keyword>
<proteinExistence type="predicted"/>